<proteinExistence type="predicted"/>
<reference evidence="1" key="1">
    <citation type="journal article" date="2020" name="Fungal Divers.">
        <title>Resolving the Mortierellaceae phylogeny through synthesis of multi-gene phylogenetics and phylogenomics.</title>
        <authorList>
            <person name="Vandepol N."/>
            <person name="Liber J."/>
            <person name="Desiro A."/>
            <person name="Na H."/>
            <person name="Kennedy M."/>
            <person name="Barry K."/>
            <person name="Grigoriev I.V."/>
            <person name="Miller A.N."/>
            <person name="O'Donnell K."/>
            <person name="Stajich J.E."/>
            <person name="Bonito G."/>
        </authorList>
    </citation>
    <scope>NUCLEOTIDE SEQUENCE</scope>
    <source>
        <strain evidence="1">NVP60</strain>
    </source>
</reference>
<sequence>MPLGGGLDFKEFKTMYLDFKAVNPTTSPLDTVIDDLVPEICLDLKLLYMKLPKMICIKITCP</sequence>
<evidence type="ECO:0000313" key="2">
    <source>
        <dbReference type="Proteomes" id="UP000823405"/>
    </source>
</evidence>
<gene>
    <name evidence="1" type="ORF">BGZ97_000302</name>
</gene>
<protein>
    <submittedName>
        <fullName evidence="1">Uncharacterized protein</fullName>
    </submittedName>
</protein>
<accession>A0A9P6UUX4</accession>
<dbReference type="Proteomes" id="UP000823405">
    <property type="component" value="Unassembled WGS sequence"/>
</dbReference>
<comment type="caution">
    <text evidence="1">The sequence shown here is derived from an EMBL/GenBank/DDBJ whole genome shotgun (WGS) entry which is preliminary data.</text>
</comment>
<keyword evidence="2" id="KW-1185">Reference proteome</keyword>
<organism evidence="1 2">
    <name type="scientific">Linnemannia gamsii</name>
    <dbReference type="NCBI Taxonomy" id="64522"/>
    <lineage>
        <taxon>Eukaryota</taxon>
        <taxon>Fungi</taxon>
        <taxon>Fungi incertae sedis</taxon>
        <taxon>Mucoromycota</taxon>
        <taxon>Mortierellomycotina</taxon>
        <taxon>Mortierellomycetes</taxon>
        <taxon>Mortierellales</taxon>
        <taxon>Mortierellaceae</taxon>
        <taxon>Linnemannia</taxon>
    </lineage>
</organism>
<evidence type="ECO:0000313" key="1">
    <source>
        <dbReference type="EMBL" id="KAG0320297.1"/>
    </source>
</evidence>
<dbReference type="EMBL" id="JAAAIN010000105">
    <property type="protein sequence ID" value="KAG0320297.1"/>
    <property type="molecule type" value="Genomic_DNA"/>
</dbReference>
<dbReference type="AlphaFoldDB" id="A0A9P6UUX4"/>
<name>A0A9P6UUX4_9FUNG</name>